<evidence type="ECO:0000256" key="9">
    <source>
        <dbReference type="ARBA" id="ARBA00022840"/>
    </source>
</evidence>
<dbReference type="InterPro" id="IPR036890">
    <property type="entry name" value="HATPase_C_sf"/>
</dbReference>
<dbReference type="SUPFAM" id="SSF55874">
    <property type="entry name" value="ATPase domain of HSP90 chaperone/DNA topoisomerase II/histidine kinase"/>
    <property type="match status" value="1"/>
</dbReference>
<evidence type="ECO:0000256" key="6">
    <source>
        <dbReference type="ARBA" id="ARBA00022679"/>
    </source>
</evidence>
<sequence>MNKQFLRLTTYVVASLVILAISLEIIWEEFVPQETIISADDFYQSAIEENGQIFSIQPLSTIMLPEDLIQQLKSGEIIRLDDNEDHSYYYKLHQQKVLVLGPIIDLEDASNIDDIISLAFYIGFAGLLLLWFRPAFMDLRKLSAHVKSFSKTAKWQTLDLKPTSIAFPAAHTINKMAERIEQLIDLQKNLSRMVGHEIRTPLARTGFSIASLKYEPTMEEILSIEEDLQEIEDLTEEFLQITKLEFDSKDIVLTKQNVYAPIEELVNKLQRASRINIRVDVDRNLLAPVESKTFKRLMQNLVTNALKHAKDEVVIHLTETQGIYTLWVSDDGKGFEKAVGLDKPYFQANPKSDGYGLGLSIVKLIASWYGGKITFDKSSSLSGAKVIFIWPVDSDNN</sequence>
<gene>
    <name evidence="12" type="ORF">RI845_12715</name>
</gene>
<comment type="catalytic activity">
    <reaction evidence="1">
        <text>ATP + protein L-histidine = ADP + protein N-phospho-L-histidine.</text>
        <dbReference type="EC" id="2.7.13.3"/>
    </reaction>
</comment>
<dbReference type="RefSeq" id="WP_348386539.1">
    <property type="nucleotide sequence ID" value="NZ_CP134146.1"/>
</dbReference>
<protein>
    <recommendedName>
        <fullName evidence="3">histidine kinase</fullName>
        <ecNumber evidence="3">2.7.13.3</ecNumber>
    </recommendedName>
</protein>
<accession>A0ABY9TF25</accession>
<dbReference type="Gene3D" id="1.10.287.130">
    <property type="match status" value="1"/>
</dbReference>
<dbReference type="PANTHER" id="PTHR44936">
    <property type="entry name" value="SENSOR PROTEIN CREC"/>
    <property type="match status" value="1"/>
</dbReference>
<comment type="subcellular location">
    <subcellularLocation>
        <location evidence="2">Cell membrane</location>
        <topology evidence="2">Multi-pass membrane protein</topology>
    </subcellularLocation>
</comment>
<keyword evidence="10" id="KW-0472">Membrane</keyword>
<evidence type="ECO:0000256" key="3">
    <source>
        <dbReference type="ARBA" id="ARBA00012438"/>
    </source>
</evidence>
<dbReference type="PANTHER" id="PTHR44936:SF10">
    <property type="entry name" value="SENSOR PROTEIN RSTB"/>
    <property type="match status" value="1"/>
</dbReference>
<keyword evidence="13" id="KW-1185">Reference proteome</keyword>
<name>A0ABY9TF25_9GAMM</name>
<evidence type="ECO:0000256" key="1">
    <source>
        <dbReference type="ARBA" id="ARBA00000085"/>
    </source>
</evidence>
<keyword evidence="9 12" id="KW-0067">ATP-binding</keyword>
<organism evidence="12 13">
    <name type="scientific">Thalassotalea nanhaiensis</name>
    <dbReference type="NCBI Taxonomy" id="3065648"/>
    <lineage>
        <taxon>Bacteria</taxon>
        <taxon>Pseudomonadati</taxon>
        <taxon>Pseudomonadota</taxon>
        <taxon>Gammaproteobacteria</taxon>
        <taxon>Alteromonadales</taxon>
        <taxon>Colwelliaceae</taxon>
        <taxon>Thalassotalea</taxon>
    </lineage>
</organism>
<keyword evidence="5" id="KW-0597">Phosphoprotein</keyword>
<dbReference type="InterPro" id="IPR003594">
    <property type="entry name" value="HATPase_dom"/>
</dbReference>
<keyword evidence="10" id="KW-1133">Transmembrane helix</keyword>
<dbReference type="SUPFAM" id="SSF47384">
    <property type="entry name" value="Homodimeric domain of signal transducing histidine kinase"/>
    <property type="match status" value="1"/>
</dbReference>
<dbReference type="InterPro" id="IPR005467">
    <property type="entry name" value="His_kinase_dom"/>
</dbReference>
<dbReference type="PROSITE" id="PS50109">
    <property type="entry name" value="HIS_KIN"/>
    <property type="match status" value="1"/>
</dbReference>
<evidence type="ECO:0000256" key="10">
    <source>
        <dbReference type="SAM" id="Phobius"/>
    </source>
</evidence>
<dbReference type="InterPro" id="IPR003661">
    <property type="entry name" value="HisK_dim/P_dom"/>
</dbReference>
<keyword evidence="8" id="KW-0418">Kinase</keyword>
<evidence type="ECO:0000256" key="7">
    <source>
        <dbReference type="ARBA" id="ARBA00022741"/>
    </source>
</evidence>
<keyword evidence="10" id="KW-0812">Transmembrane</keyword>
<feature type="transmembrane region" description="Helical" evidence="10">
    <location>
        <begin position="5"/>
        <end position="27"/>
    </location>
</feature>
<evidence type="ECO:0000256" key="8">
    <source>
        <dbReference type="ARBA" id="ARBA00022777"/>
    </source>
</evidence>
<dbReference type="EC" id="2.7.13.3" evidence="3"/>
<keyword evidence="6" id="KW-0808">Transferase</keyword>
<dbReference type="Gene3D" id="3.30.565.10">
    <property type="entry name" value="Histidine kinase-like ATPase, C-terminal domain"/>
    <property type="match status" value="1"/>
</dbReference>
<dbReference type="CDD" id="cd00082">
    <property type="entry name" value="HisKA"/>
    <property type="match status" value="1"/>
</dbReference>
<dbReference type="Proteomes" id="UP001248581">
    <property type="component" value="Chromosome"/>
</dbReference>
<dbReference type="PRINTS" id="PR00344">
    <property type="entry name" value="BCTRLSENSOR"/>
</dbReference>
<evidence type="ECO:0000313" key="13">
    <source>
        <dbReference type="Proteomes" id="UP001248581"/>
    </source>
</evidence>
<keyword evidence="4" id="KW-1003">Cell membrane</keyword>
<proteinExistence type="predicted"/>
<dbReference type="InterPro" id="IPR004358">
    <property type="entry name" value="Sig_transdc_His_kin-like_C"/>
</dbReference>
<dbReference type="InterPro" id="IPR050980">
    <property type="entry name" value="2C_sensor_his_kinase"/>
</dbReference>
<dbReference type="GO" id="GO:0005524">
    <property type="term" value="F:ATP binding"/>
    <property type="evidence" value="ECO:0007669"/>
    <property type="project" value="UniProtKB-KW"/>
</dbReference>
<keyword evidence="7" id="KW-0547">Nucleotide-binding</keyword>
<dbReference type="Pfam" id="PF02518">
    <property type="entry name" value="HATPase_c"/>
    <property type="match status" value="1"/>
</dbReference>
<evidence type="ECO:0000256" key="4">
    <source>
        <dbReference type="ARBA" id="ARBA00022475"/>
    </source>
</evidence>
<evidence type="ECO:0000313" key="12">
    <source>
        <dbReference type="EMBL" id="WNC67379.1"/>
    </source>
</evidence>
<dbReference type="EMBL" id="CP134146">
    <property type="protein sequence ID" value="WNC67379.1"/>
    <property type="molecule type" value="Genomic_DNA"/>
</dbReference>
<evidence type="ECO:0000259" key="11">
    <source>
        <dbReference type="PROSITE" id="PS50109"/>
    </source>
</evidence>
<feature type="domain" description="Histidine kinase" evidence="11">
    <location>
        <begin position="193"/>
        <end position="394"/>
    </location>
</feature>
<dbReference type="InterPro" id="IPR036097">
    <property type="entry name" value="HisK_dim/P_sf"/>
</dbReference>
<dbReference type="SMART" id="SM00387">
    <property type="entry name" value="HATPase_c"/>
    <property type="match status" value="1"/>
</dbReference>
<evidence type="ECO:0000256" key="2">
    <source>
        <dbReference type="ARBA" id="ARBA00004651"/>
    </source>
</evidence>
<dbReference type="SMART" id="SM00388">
    <property type="entry name" value="HisKA"/>
    <property type="match status" value="1"/>
</dbReference>
<reference evidence="13" key="1">
    <citation type="submission" date="2023-09" db="EMBL/GenBank/DDBJ databases">
        <authorList>
            <person name="Li S."/>
            <person name="Li X."/>
            <person name="Zhang C."/>
            <person name="Zhao Z."/>
        </authorList>
    </citation>
    <scope>NUCLEOTIDE SEQUENCE [LARGE SCALE GENOMIC DNA]</scope>
    <source>
        <strain evidence="13">SQ345</strain>
    </source>
</reference>
<evidence type="ECO:0000256" key="5">
    <source>
        <dbReference type="ARBA" id="ARBA00022553"/>
    </source>
</evidence>
<feature type="transmembrane region" description="Helical" evidence="10">
    <location>
        <begin position="115"/>
        <end position="132"/>
    </location>
</feature>